<reference evidence="3" key="1">
    <citation type="journal article" date="2018" name="J. Anim. Genet.">
        <title>Acquired interbacterial defense systems protect against interspecies antagonism in the human gut microbiome.</title>
        <authorList>
            <person name="Ross B.D."/>
            <person name="Verster A.J."/>
            <person name="Radey M.C."/>
            <person name="Schmidtke D.T."/>
            <person name="Pope C.E."/>
            <person name="Hoffman L.R."/>
            <person name="Hajjar A."/>
            <person name="Peterson S.B."/>
            <person name="Borenstein E."/>
            <person name="Mougous J."/>
        </authorList>
    </citation>
    <scope>NUCLEOTIDE SEQUENCE [LARGE SCALE GENOMIC DNA]</scope>
    <source>
        <strain evidence="3">3725 D1 iv</strain>
        <plasmid evidence="3">unnamed1</plasmid>
    </source>
</reference>
<geneLocation type="plasmid" evidence="2 3">
    <name>unnamed1</name>
</geneLocation>
<protein>
    <submittedName>
        <fullName evidence="2">DUF3575 domain-containing protein</fullName>
    </submittedName>
</protein>
<accession>A0AAP9J088</accession>
<proteinExistence type="predicted"/>
<keyword evidence="1" id="KW-0732">Signal</keyword>
<dbReference type="AlphaFoldDB" id="A0AAP9J088"/>
<name>A0AAP9J088_BACOV</name>
<feature type="signal peptide" evidence="1">
    <location>
        <begin position="1"/>
        <end position="19"/>
    </location>
</feature>
<evidence type="ECO:0000313" key="2">
    <source>
        <dbReference type="EMBL" id="QDM12855.1"/>
    </source>
</evidence>
<feature type="chain" id="PRO_5042877169" evidence="1">
    <location>
        <begin position="20"/>
        <end position="177"/>
    </location>
</feature>
<evidence type="ECO:0000313" key="3">
    <source>
        <dbReference type="Proteomes" id="UP000318823"/>
    </source>
</evidence>
<dbReference type="Pfam" id="PF12099">
    <property type="entry name" value="DUF3575"/>
    <property type="match status" value="1"/>
</dbReference>
<dbReference type="InterPro" id="IPR021958">
    <property type="entry name" value="DUF3575"/>
</dbReference>
<evidence type="ECO:0000256" key="1">
    <source>
        <dbReference type="SAM" id="SignalP"/>
    </source>
</evidence>
<gene>
    <name evidence="2" type="ORF">DYI28_29625</name>
</gene>
<keyword evidence="2" id="KW-0614">Plasmid</keyword>
<dbReference type="EMBL" id="CP041396">
    <property type="protein sequence ID" value="QDM12855.1"/>
    <property type="molecule type" value="Genomic_DNA"/>
</dbReference>
<sequence length="177" mass="20068">MNKFLLVLSFVALATTAKAQFYSVKTNLLGLATTNLNVEAGISVHRNWSLHLPVNYNPWVFSGNKRFQNITVEPGARYWFLESFSQGFIGIQSIYSRFHVGGTNKYRYDGYGVGMGLSYGYSKVIRKRWNLEFEAGLGVLWADYTKYLCKTCGAPQGDERKLYLIPSKASISLVYLF</sequence>
<dbReference type="Proteomes" id="UP000318823">
    <property type="component" value="Plasmid unnamed1"/>
</dbReference>
<organism evidence="2 3">
    <name type="scientific">Bacteroides ovatus</name>
    <dbReference type="NCBI Taxonomy" id="28116"/>
    <lineage>
        <taxon>Bacteria</taxon>
        <taxon>Pseudomonadati</taxon>
        <taxon>Bacteroidota</taxon>
        <taxon>Bacteroidia</taxon>
        <taxon>Bacteroidales</taxon>
        <taxon>Bacteroidaceae</taxon>
        <taxon>Bacteroides</taxon>
    </lineage>
</organism>
<dbReference type="RefSeq" id="WP_032845161.1">
    <property type="nucleotide sequence ID" value="NZ_CP041396.1"/>
</dbReference>